<keyword evidence="1" id="KW-0597">Phosphoprotein</keyword>
<keyword evidence="3" id="KW-0677">Repeat</keyword>
<proteinExistence type="predicted"/>
<dbReference type="Pfam" id="PF25261">
    <property type="entry name" value="zf-CCCH_PARP12"/>
    <property type="match status" value="1"/>
</dbReference>
<dbReference type="InterPro" id="IPR057602">
    <property type="entry name" value="Zfn-CCCH_PARP12"/>
</dbReference>
<accession>A0A3B4F2A5</accession>
<dbReference type="GO" id="GO:1990404">
    <property type="term" value="F:NAD+-protein mono-ADP-ribosyltransferase activity"/>
    <property type="evidence" value="ECO:0007669"/>
    <property type="project" value="TreeGrafter"/>
</dbReference>
<dbReference type="GeneTree" id="ENSGT00940000179013"/>
<keyword evidence="4" id="KW-0863">Zinc-finger</keyword>
<evidence type="ECO:0000313" key="8">
    <source>
        <dbReference type="Ensembl" id="ENSPNYP00000004670.1"/>
    </source>
</evidence>
<feature type="domain" description="PARP12-like CCCH zinc finger tandem" evidence="7">
    <location>
        <begin position="78"/>
        <end position="114"/>
    </location>
</feature>
<dbReference type="GO" id="GO:0005634">
    <property type="term" value="C:nucleus"/>
    <property type="evidence" value="ECO:0007669"/>
    <property type="project" value="TreeGrafter"/>
</dbReference>
<evidence type="ECO:0000259" key="7">
    <source>
        <dbReference type="Pfam" id="PF25261"/>
    </source>
</evidence>
<evidence type="ECO:0000256" key="1">
    <source>
        <dbReference type="ARBA" id="ARBA00022553"/>
    </source>
</evidence>
<feature type="domain" description="PARP12 winged helix" evidence="6">
    <location>
        <begin position="4"/>
        <end position="73"/>
    </location>
</feature>
<reference evidence="8" key="1">
    <citation type="submission" date="2023-09" db="UniProtKB">
        <authorList>
            <consortium name="Ensembl"/>
        </authorList>
    </citation>
    <scope>IDENTIFICATION</scope>
</reference>
<dbReference type="AlphaFoldDB" id="A0A3B4F2A5"/>
<dbReference type="Pfam" id="PF24356">
    <property type="entry name" value="WHD_PARP12"/>
    <property type="match status" value="1"/>
</dbReference>
<evidence type="ECO:0000256" key="2">
    <source>
        <dbReference type="ARBA" id="ARBA00022723"/>
    </source>
</evidence>
<sequence>MSGCDRVIFEATRLLCAAGGALRLPQLYEELRRLCRVSEELLCKLVYGHPRFLLVRGPETDGWLRPEDCTVLAQTSLRVCVSHRLGEPCADCDQLHLCRFYIYGTCKFGKGRKKFVYHSAGFLLMPSLTHKTKQRLHNTLSIHSTLNVTNLPHLKTRSLALSRCRYVTPKTLPSS</sequence>
<dbReference type="STRING" id="303518.ENSPNYP00000004670"/>
<organism evidence="8">
    <name type="scientific">Pundamilia nyererei</name>
    <dbReference type="NCBI Taxonomy" id="303518"/>
    <lineage>
        <taxon>Eukaryota</taxon>
        <taxon>Metazoa</taxon>
        <taxon>Chordata</taxon>
        <taxon>Craniata</taxon>
        <taxon>Vertebrata</taxon>
        <taxon>Euteleostomi</taxon>
        <taxon>Actinopterygii</taxon>
        <taxon>Neopterygii</taxon>
        <taxon>Teleostei</taxon>
        <taxon>Neoteleostei</taxon>
        <taxon>Acanthomorphata</taxon>
        <taxon>Ovalentaria</taxon>
        <taxon>Cichlomorphae</taxon>
        <taxon>Cichliformes</taxon>
        <taxon>Cichlidae</taxon>
        <taxon>African cichlids</taxon>
        <taxon>Pseudocrenilabrinae</taxon>
        <taxon>Haplochromini</taxon>
        <taxon>Pundamilia</taxon>
    </lineage>
</organism>
<keyword evidence="5" id="KW-0862">Zinc</keyword>
<dbReference type="InterPro" id="IPR056226">
    <property type="entry name" value="WH_PARP12"/>
</dbReference>
<dbReference type="InterPro" id="IPR051712">
    <property type="entry name" value="ARTD-AVP"/>
</dbReference>
<dbReference type="PANTHER" id="PTHR45740:SF2">
    <property type="entry name" value="POLY [ADP-RIBOSE] POLYMERASE"/>
    <property type="match status" value="1"/>
</dbReference>
<dbReference type="GO" id="GO:0008270">
    <property type="term" value="F:zinc ion binding"/>
    <property type="evidence" value="ECO:0007669"/>
    <property type="project" value="UniProtKB-KW"/>
</dbReference>
<evidence type="ECO:0000256" key="4">
    <source>
        <dbReference type="ARBA" id="ARBA00022771"/>
    </source>
</evidence>
<evidence type="ECO:0000256" key="5">
    <source>
        <dbReference type="ARBA" id="ARBA00022833"/>
    </source>
</evidence>
<name>A0A3B4F2A5_9CICH</name>
<evidence type="ECO:0000256" key="3">
    <source>
        <dbReference type="ARBA" id="ARBA00022737"/>
    </source>
</evidence>
<dbReference type="PANTHER" id="PTHR45740">
    <property type="entry name" value="POLY [ADP-RIBOSE] POLYMERASE"/>
    <property type="match status" value="1"/>
</dbReference>
<evidence type="ECO:0000259" key="6">
    <source>
        <dbReference type="Pfam" id="PF24356"/>
    </source>
</evidence>
<dbReference type="Ensembl" id="ENSPNYT00000004789.1">
    <property type="protein sequence ID" value="ENSPNYP00000004670.1"/>
    <property type="gene ID" value="ENSPNYG00000003629.1"/>
</dbReference>
<keyword evidence="2" id="KW-0479">Metal-binding</keyword>
<dbReference type="GO" id="GO:0003950">
    <property type="term" value="F:NAD+ poly-ADP-ribosyltransferase activity"/>
    <property type="evidence" value="ECO:0007669"/>
    <property type="project" value="TreeGrafter"/>
</dbReference>
<protein>
    <submittedName>
        <fullName evidence="8">Uncharacterized protein</fullName>
    </submittedName>
</protein>